<protein>
    <recommendedName>
        <fullName evidence="3">DUF2229 domain-containing protein</fullName>
    </recommendedName>
</protein>
<dbReference type="STRING" id="1618345.UT18_C0004G0033"/>
<dbReference type="PANTHER" id="PTHR32329">
    <property type="entry name" value="BIFUNCTIONAL PROTEIN [INCLUDES 2-HYDROXYACYL-COA DEHYDRATASE (N-TER) AND ITS ACTIVATOR DOMAIN (C_TERM)-RELATED"/>
    <property type="match status" value="1"/>
</dbReference>
<proteinExistence type="predicted"/>
<dbReference type="PANTHER" id="PTHR32329:SF2">
    <property type="entry name" value="BIFUNCTIONAL PROTEIN [INCLUDES 2-HYDROXYACYL-COA DEHYDRATASE (N-TER) AND ITS ACTIVATOR DOMAIN (C_TERM)"/>
    <property type="match status" value="1"/>
</dbReference>
<dbReference type="PATRIC" id="fig|1618345.3.peg.226"/>
<dbReference type="Proteomes" id="UP000034207">
    <property type="component" value="Unassembled WGS sequence"/>
</dbReference>
<evidence type="ECO:0000313" key="1">
    <source>
        <dbReference type="EMBL" id="KKQ95081.1"/>
    </source>
</evidence>
<comment type="caution">
    <text evidence="1">The sequence shown here is derived from an EMBL/GenBank/DDBJ whole genome shotgun (WGS) entry which is preliminary data.</text>
</comment>
<gene>
    <name evidence="1" type="ORF">UT18_C0004G0033</name>
</gene>
<dbReference type="InterPro" id="IPR051805">
    <property type="entry name" value="Dehydratase_Activator_Redct"/>
</dbReference>
<dbReference type="AlphaFoldDB" id="A0A0G0Q066"/>
<organism evidence="1 2">
    <name type="scientific">candidate division CPR2 bacterium GW2011_GWC2_39_10</name>
    <dbReference type="NCBI Taxonomy" id="1618345"/>
    <lineage>
        <taxon>Bacteria</taxon>
        <taxon>Bacteria division CPR2</taxon>
    </lineage>
</organism>
<accession>A0A0G0Q066</accession>
<evidence type="ECO:0000313" key="2">
    <source>
        <dbReference type="Proteomes" id="UP000034207"/>
    </source>
</evidence>
<sequence>MKGKNHVVTVPQMGTMSILVEDWMKRLGIDFLPPSPLNNKMIEVGASVSPEFACFPLKATIASIMNSADNGADIALMVGGYGPCRFGYYGEVYKAILKENGYDKKIRICTLEPMTSGEGLLNDLQKFFGPLIELSSKSKPTIYWHLTRSFKKAVCMDKIESMLLSIRAKEKYRGDTQKKYDEAVGLLRSAKNDKELAKYQEEAVDVMNSVELDSNRKTFKIGVVGEFYVVLEPFINMNIERLLNELGIEIERAIYITDWTGPKNAEKVAGINNFDAHKLAKPWIDGWCGGDCTANVGHAIHYINEGIDGIIHLYPFGCMPDIMALEALEIITAEAQTPFLSIQIDEKTGQAGIVTRLQAFTNIVRKETEKIWHAI</sequence>
<dbReference type="Gene3D" id="3.40.50.11900">
    <property type="match status" value="1"/>
</dbReference>
<dbReference type="EMBL" id="LBVV01000004">
    <property type="protein sequence ID" value="KKQ95081.1"/>
    <property type="molecule type" value="Genomic_DNA"/>
</dbReference>
<name>A0A0G0Q066_UNCC2</name>
<evidence type="ECO:0008006" key="3">
    <source>
        <dbReference type="Google" id="ProtNLM"/>
    </source>
</evidence>
<reference evidence="1 2" key="1">
    <citation type="journal article" date="2015" name="Nature">
        <title>rRNA introns, odd ribosomes, and small enigmatic genomes across a large radiation of phyla.</title>
        <authorList>
            <person name="Brown C.T."/>
            <person name="Hug L.A."/>
            <person name="Thomas B.C."/>
            <person name="Sharon I."/>
            <person name="Castelle C.J."/>
            <person name="Singh A."/>
            <person name="Wilkins M.J."/>
            <person name="Williams K.H."/>
            <person name="Banfield J.F."/>
        </authorList>
    </citation>
    <scope>NUCLEOTIDE SEQUENCE [LARGE SCALE GENOMIC DNA]</scope>
</reference>